<dbReference type="EMBL" id="FMVW01000001">
    <property type="protein sequence ID" value="SCZ21792.1"/>
    <property type="molecule type" value="Genomic_DNA"/>
</dbReference>
<feature type="active site" description="Cysteine sulfenic acid (-SOH) intermediate" evidence="5">
    <location>
        <position position="49"/>
    </location>
</feature>
<dbReference type="InterPro" id="IPR013766">
    <property type="entry name" value="Thioredoxin_domain"/>
</dbReference>
<dbReference type="EC" id="1.11.1.27" evidence="6"/>
<organism evidence="9 10">
    <name type="scientific">Afifella marina DSM 2698</name>
    <dbReference type="NCBI Taxonomy" id="1120955"/>
    <lineage>
        <taxon>Bacteria</taxon>
        <taxon>Pseudomonadati</taxon>
        <taxon>Pseudomonadota</taxon>
        <taxon>Alphaproteobacteria</taxon>
        <taxon>Hyphomicrobiales</taxon>
        <taxon>Afifellaceae</taxon>
        <taxon>Afifella</taxon>
    </lineage>
</organism>
<dbReference type="STRING" id="1120955.SAMN03080610_00322"/>
<comment type="catalytic activity">
    <reaction evidence="6">
        <text>a hydroperoxide + 2 glutathione = an alcohol + glutathione disulfide + H2O</text>
        <dbReference type="Rhea" id="RHEA:62632"/>
        <dbReference type="ChEBI" id="CHEBI:15377"/>
        <dbReference type="ChEBI" id="CHEBI:30879"/>
        <dbReference type="ChEBI" id="CHEBI:35924"/>
        <dbReference type="ChEBI" id="CHEBI:57925"/>
        <dbReference type="ChEBI" id="CHEBI:58297"/>
        <dbReference type="EC" id="1.11.1.27"/>
    </reaction>
</comment>
<evidence type="ECO:0000256" key="7">
    <source>
        <dbReference type="SAM" id="MobiDB-lite"/>
    </source>
</evidence>
<dbReference type="OrthoDB" id="9800621at2"/>
<keyword evidence="1 6" id="KW-0575">Peroxidase</keyword>
<gene>
    <name evidence="9" type="ORF">SAMN03080610_00322</name>
</gene>
<keyword evidence="2 6" id="KW-0049">Antioxidant</keyword>
<feature type="domain" description="Thioredoxin" evidence="8">
    <location>
        <begin position="3"/>
        <end position="161"/>
    </location>
</feature>
<reference evidence="9 10" key="1">
    <citation type="submission" date="2016-10" db="EMBL/GenBank/DDBJ databases">
        <authorList>
            <person name="de Groot N.N."/>
        </authorList>
    </citation>
    <scope>NUCLEOTIDE SEQUENCE [LARGE SCALE GENOMIC DNA]</scope>
    <source>
        <strain evidence="9 10">DSM 2698</strain>
    </source>
</reference>
<dbReference type="GO" id="GO:0008379">
    <property type="term" value="F:thioredoxin peroxidase activity"/>
    <property type="evidence" value="ECO:0007669"/>
    <property type="project" value="InterPro"/>
</dbReference>
<evidence type="ECO:0000256" key="5">
    <source>
        <dbReference type="PIRSR" id="PIRSR637944-1"/>
    </source>
</evidence>
<dbReference type="PROSITE" id="PS51352">
    <property type="entry name" value="THIOREDOXIN_2"/>
    <property type="match status" value="1"/>
</dbReference>
<evidence type="ECO:0000256" key="3">
    <source>
        <dbReference type="ARBA" id="ARBA00023002"/>
    </source>
</evidence>
<dbReference type="FunFam" id="3.40.30.10:FF:000020">
    <property type="entry name" value="Peroxiredoxin"/>
    <property type="match status" value="1"/>
</dbReference>
<dbReference type="GO" id="GO:0005737">
    <property type="term" value="C:cytoplasm"/>
    <property type="evidence" value="ECO:0007669"/>
    <property type="project" value="TreeGrafter"/>
</dbReference>
<proteinExistence type="inferred from homology"/>
<comment type="similarity">
    <text evidence="6">Belongs to the peroxiredoxin family. Prx5 subfamily.</text>
</comment>
<comment type="function">
    <text evidence="6">Thiol-specific peroxidase that catalyzes the reduction of hydrogen peroxide and organic hydroperoxides to water and alcohols, respectively. Plays a role in cell protection against oxidative stress by detoxifying peroxides.</text>
</comment>
<dbReference type="AlphaFoldDB" id="A0A1G5M9B2"/>
<dbReference type="SUPFAM" id="SSF52833">
    <property type="entry name" value="Thioredoxin-like"/>
    <property type="match status" value="1"/>
</dbReference>
<dbReference type="CDD" id="cd03013">
    <property type="entry name" value="PRX5_like"/>
    <property type="match status" value="1"/>
</dbReference>
<dbReference type="PANTHER" id="PTHR10430">
    <property type="entry name" value="PEROXIREDOXIN"/>
    <property type="match status" value="1"/>
</dbReference>
<evidence type="ECO:0000313" key="10">
    <source>
        <dbReference type="Proteomes" id="UP000199347"/>
    </source>
</evidence>
<dbReference type="GO" id="GO:0045454">
    <property type="term" value="P:cell redox homeostasis"/>
    <property type="evidence" value="ECO:0007669"/>
    <property type="project" value="TreeGrafter"/>
</dbReference>
<evidence type="ECO:0000256" key="1">
    <source>
        <dbReference type="ARBA" id="ARBA00022559"/>
    </source>
</evidence>
<name>A0A1G5M9B2_AFIMA</name>
<sequence length="161" mass="16743">MTLSAGDRIPGTTFFVSGENGPEKRTTDEIFPGKKVVLFGVPGAFTPTCQNKHLPGFLEHYDAIKERGVDTIALVAVNDPFVLKAWSEATGATGKIPFLSDGNAEFAKATGLAIDGSGAGLGTRLARFAAIVEDGVVKSIYVEDAPSTAEKSTAAAVLEAL</sequence>
<accession>A0A1G5M9B2</accession>
<evidence type="ECO:0000259" key="8">
    <source>
        <dbReference type="PROSITE" id="PS51352"/>
    </source>
</evidence>
<dbReference type="Pfam" id="PF08534">
    <property type="entry name" value="Redoxin"/>
    <property type="match status" value="1"/>
</dbReference>
<dbReference type="GO" id="GO:0042744">
    <property type="term" value="P:hydrogen peroxide catabolic process"/>
    <property type="evidence" value="ECO:0007669"/>
    <property type="project" value="TreeGrafter"/>
</dbReference>
<dbReference type="PANTHER" id="PTHR10430:SF16">
    <property type="entry name" value="PEROXIREDOXIN-5, MITOCHONDRIAL"/>
    <property type="match status" value="1"/>
</dbReference>
<feature type="region of interest" description="Disordered" evidence="7">
    <location>
        <begin position="1"/>
        <end position="21"/>
    </location>
</feature>
<evidence type="ECO:0000313" key="9">
    <source>
        <dbReference type="EMBL" id="SCZ21792.1"/>
    </source>
</evidence>
<evidence type="ECO:0000256" key="4">
    <source>
        <dbReference type="ARBA" id="ARBA00023284"/>
    </source>
</evidence>
<keyword evidence="10" id="KW-1185">Reference proteome</keyword>
<protein>
    <recommendedName>
        <fullName evidence="6">Glutathione-dependent peroxiredoxin</fullName>
        <ecNumber evidence="6">1.11.1.27</ecNumber>
    </recommendedName>
</protein>
<evidence type="ECO:0000256" key="6">
    <source>
        <dbReference type="RuleBase" id="RU366011"/>
    </source>
</evidence>
<evidence type="ECO:0000256" key="2">
    <source>
        <dbReference type="ARBA" id="ARBA00022862"/>
    </source>
</evidence>
<dbReference type="Gene3D" id="3.40.30.10">
    <property type="entry name" value="Glutaredoxin"/>
    <property type="match status" value="1"/>
</dbReference>
<dbReference type="Proteomes" id="UP000199347">
    <property type="component" value="Unassembled WGS sequence"/>
</dbReference>
<dbReference type="GO" id="GO:0034599">
    <property type="term" value="P:cellular response to oxidative stress"/>
    <property type="evidence" value="ECO:0007669"/>
    <property type="project" value="InterPro"/>
</dbReference>
<dbReference type="InterPro" id="IPR037944">
    <property type="entry name" value="PRX5-like"/>
</dbReference>
<dbReference type="InterPro" id="IPR036249">
    <property type="entry name" value="Thioredoxin-like_sf"/>
</dbReference>
<keyword evidence="4 6" id="KW-0676">Redox-active center</keyword>
<keyword evidence="3 6" id="KW-0560">Oxidoreductase</keyword>
<dbReference type="RefSeq" id="WP_092809138.1">
    <property type="nucleotide sequence ID" value="NZ_FMVW01000001.1"/>
</dbReference>
<dbReference type="InterPro" id="IPR013740">
    <property type="entry name" value="Redoxin"/>
</dbReference>